<evidence type="ECO:0000256" key="1">
    <source>
        <dbReference type="ARBA" id="ARBA00005272"/>
    </source>
</evidence>
<dbReference type="Pfam" id="PF04173">
    <property type="entry name" value="DoxD"/>
    <property type="match status" value="1"/>
</dbReference>
<evidence type="ECO:0000256" key="7">
    <source>
        <dbReference type="ARBA" id="ARBA00047599"/>
    </source>
</evidence>
<evidence type="ECO:0000256" key="4">
    <source>
        <dbReference type="ARBA" id="ARBA00022827"/>
    </source>
</evidence>
<accession>A0ABS4EDC1</accession>
<dbReference type="Proteomes" id="UP000767291">
    <property type="component" value="Unassembled WGS sequence"/>
</dbReference>
<dbReference type="InterPro" id="IPR023753">
    <property type="entry name" value="FAD/NAD-binding_dom"/>
</dbReference>
<feature type="domain" description="FAD/NAD(P)-binding" evidence="10">
    <location>
        <begin position="4"/>
        <end position="323"/>
    </location>
</feature>
<sequence>MSTKIVILGAGYAGVHAAKKLAKHYKKNEDVEITLIDRNPYHTLMTELHEVAGGRVPEDSVKIDLYRIFSTTKVKVVVDNIEEVDSDNNVVKTTDGEYKFDYLMIGIGSEPAFFGVPGVKENGFTLWSLDDALRIRAHIEDIVRRASYEKDEVKRRKMLTFIVAGSGFTGIEMAGELLEWKKTLAKEYRVNEEEIRLLVVEAMGTILNMLDRDQADKAENYMIKHGFEVMKNSPIVEVDKEYIKLKDGTILPTETLIWTCGIQANADLNDLEVERGRANRYKTNKKMQIEGKENMYVIGDLSWVEVEEGKGNPQIVEAAEQTGVTAAKNIMASIDGKEHEDFNPKYHGFMVSVGGRYCVANLMGLKLSGFFAMLMKHIVNMKYLFSVNDIHAVYKYLLHEFFGMKERRSIMGNHLSSKGNRLWLVPLRLYIGFLWIIEASKKLVGEETWAGAFTSAKGANGIFDYIGTLTSKLFTIGPDSWVLAGNVKMPFPWLHDAVSGASQAADSAVATVTPILSKTPGFYEAIMKVFMPNPEVAVWFQRIVVLAELAIGACLIIGLFTFLASAASAFMTLNFILTAMAGWDILWFTFGSIALMSGAGKTFGVDYYLMPWISQKFSDFWMGKRRPIYEEHSGQVQEKHLA</sequence>
<keyword evidence="8" id="KW-0812">Transmembrane</keyword>
<comment type="similarity">
    <text evidence="1">Belongs to the NADH dehydrogenase family.</text>
</comment>
<evidence type="ECO:0000313" key="11">
    <source>
        <dbReference type="EMBL" id="MBP1855934.1"/>
    </source>
</evidence>
<name>A0ABS4EDC1_9FIRM</name>
<keyword evidence="3" id="KW-0285">Flavoprotein</keyword>
<dbReference type="InterPro" id="IPR045024">
    <property type="entry name" value="NDH-2"/>
</dbReference>
<comment type="catalytic activity">
    <reaction evidence="7">
        <text>a quinone + NADH + H(+) = a quinol + NAD(+)</text>
        <dbReference type="Rhea" id="RHEA:46160"/>
        <dbReference type="ChEBI" id="CHEBI:15378"/>
        <dbReference type="ChEBI" id="CHEBI:24646"/>
        <dbReference type="ChEBI" id="CHEBI:57540"/>
        <dbReference type="ChEBI" id="CHEBI:57945"/>
        <dbReference type="ChEBI" id="CHEBI:132124"/>
        <dbReference type="EC" id="1.6.5.9"/>
    </reaction>
</comment>
<dbReference type="EMBL" id="JAGGJX010000005">
    <property type="protein sequence ID" value="MBP1855934.1"/>
    <property type="molecule type" value="Genomic_DNA"/>
</dbReference>
<feature type="domain" description="TQO small subunit DoxD" evidence="9">
    <location>
        <begin position="516"/>
        <end position="615"/>
    </location>
</feature>
<dbReference type="RefSeq" id="WP_209457318.1">
    <property type="nucleotide sequence ID" value="NZ_BAAACS010000019.1"/>
</dbReference>
<organism evidence="11 12">
    <name type="scientific">Metaclostridioides mangenotii</name>
    <dbReference type="NCBI Taxonomy" id="1540"/>
    <lineage>
        <taxon>Bacteria</taxon>
        <taxon>Bacillati</taxon>
        <taxon>Bacillota</taxon>
        <taxon>Clostridia</taxon>
        <taxon>Peptostreptococcales</taxon>
        <taxon>Peptostreptococcaceae</taxon>
        <taxon>Metaclostridioides</taxon>
    </lineage>
</organism>
<feature type="transmembrane region" description="Helical" evidence="8">
    <location>
        <begin position="549"/>
        <end position="573"/>
    </location>
</feature>
<evidence type="ECO:0000256" key="3">
    <source>
        <dbReference type="ARBA" id="ARBA00022630"/>
    </source>
</evidence>
<proteinExistence type="inferred from homology"/>
<evidence type="ECO:0000256" key="6">
    <source>
        <dbReference type="ARBA" id="ARBA00023027"/>
    </source>
</evidence>
<dbReference type="PRINTS" id="PR00411">
    <property type="entry name" value="PNDRDTASEI"/>
</dbReference>
<dbReference type="InterPro" id="IPR036188">
    <property type="entry name" value="FAD/NAD-bd_sf"/>
</dbReference>
<dbReference type="InterPro" id="IPR007301">
    <property type="entry name" value="DoxD"/>
</dbReference>
<reference evidence="11 12" key="1">
    <citation type="submission" date="2021-03" db="EMBL/GenBank/DDBJ databases">
        <title>Genomic Encyclopedia of Type Strains, Phase IV (KMG-IV): sequencing the most valuable type-strain genomes for metagenomic binning, comparative biology and taxonomic classification.</title>
        <authorList>
            <person name="Goeker M."/>
        </authorList>
    </citation>
    <scope>NUCLEOTIDE SEQUENCE [LARGE SCALE GENOMIC DNA]</scope>
    <source>
        <strain evidence="11 12">DSM 1289</strain>
    </source>
</reference>
<evidence type="ECO:0000256" key="2">
    <source>
        <dbReference type="ARBA" id="ARBA00012637"/>
    </source>
</evidence>
<keyword evidence="4" id="KW-0274">FAD</keyword>
<dbReference type="EC" id="1.6.5.9" evidence="2"/>
<dbReference type="Pfam" id="PF07992">
    <property type="entry name" value="Pyr_redox_2"/>
    <property type="match status" value="1"/>
</dbReference>
<dbReference type="Gene3D" id="3.50.50.100">
    <property type="match status" value="1"/>
</dbReference>
<keyword evidence="5" id="KW-0560">Oxidoreductase</keyword>
<evidence type="ECO:0000256" key="5">
    <source>
        <dbReference type="ARBA" id="ARBA00023002"/>
    </source>
</evidence>
<evidence type="ECO:0000313" key="12">
    <source>
        <dbReference type="Proteomes" id="UP000767291"/>
    </source>
</evidence>
<comment type="caution">
    <text evidence="11">The sequence shown here is derived from an EMBL/GenBank/DDBJ whole genome shotgun (WGS) entry which is preliminary data.</text>
</comment>
<evidence type="ECO:0000256" key="8">
    <source>
        <dbReference type="SAM" id="Phobius"/>
    </source>
</evidence>
<keyword evidence="8" id="KW-1133">Transmembrane helix</keyword>
<dbReference type="PANTHER" id="PTHR43706:SF47">
    <property type="entry name" value="EXTERNAL NADH-UBIQUINONE OXIDOREDUCTASE 1, MITOCHONDRIAL-RELATED"/>
    <property type="match status" value="1"/>
</dbReference>
<keyword evidence="6" id="KW-0520">NAD</keyword>
<evidence type="ECO:0000259" key="9">
    <source>
        <dbReference type="Pfam" id="PF04173"/>
    </source>
</evidence>
<keyword evidence="12" id="KW-1185">Reference proteome</keyword>
<keyword evidence="8" id="KW-0472">Membrane</keyword>
<dbReference type="PRINTS" id="PR00368">
    <property type="entry name" value="FADPNR"/>
</dbReference>
<dbReference type="PANTHER" id="PTHR43706">
    <property type="entry name" value="NADH DEHYDROGENASE"/>
    <property type="match status" value="1"/>
</dbReference>
<dbReference type="SUPFAM" id="SSF51905">
    <property type="entry name" value="FAD/NAD(P)-binding domain"/>
    <property type="match status" value="2"/>
</dbReference>
<gene>
    <name evidence="11" type="ORF">J2Z43_002335</name>
</gene>
<protein>
    <recommendedName>
        <fullName evidence="2">NADH:ubiquinone reductase (non-electrogenic)</fullName>
        <ecNumber evidence="2">1.6.5.9</ecNumber>
    </recommendedName>
</protein>
<evidence type="ECO:0000259" key="10">
    <source>
        <dbReference type="Pfam" id="PF07992"/>
    </source>
</evidence>